<protein>
    <recommendedName>
        <fullName evidence="2">Putative Flp pilus-assembly TadG-like N-terminal domain-containing protein</fullName>
    </recommendedName>
</protein>
<keyword evidence="1" id="KW-0812">Transmembrane</keyword>
<accession>A0ABP9Q0X0</accession>
<gene>
    <name evidence="3" type="ORF">GCM10023340_39350</name>
</gene>
<keyword evidence="1" id="KW-0472">Membrane</keyword>
<comment type="caution">
    <text evidence="3">The sequence shown here is derived from an EMBL/GenBank/DDBJ whole genome shotgun (WGS) entry which is preliminary data.</text>
</comment>
<feature type="domain" description="Putative Flp pilus-assembly TadG-like N-terminal" evidence="2">
    <location>
        <begin position="18"/>
        <end position="63"/>
    </location>
</feature>
<keyword evidence="4" id="KW-1185">Reference proteome</keyword>
<sequence length="156" mass="16215">MPAERRDRGRGRNPDERGSITPLLVGFLLVLLLLVAVVVDASSAYLHRQRLATLAEGAALQGADLGIAGAEVYQGGLGDGPLEVTPARARAAVQAYLSDVGAYREYPGLRARVSVRGSRVVVELSHAVELPLAVPGVVQRATVTGSGSAIADPEVP</sequence>
<reference evidence="4" key="1">
    <citation type="journal article" date="2019" name="Int. J. Syst. Evol. Microbiol.">
        <title>The Global Catalogue of Microorganisms (GCM) 10K type strain sequencing project: providing services to taxonomists for standard genome sequencing and annotation.</title>
        <authorList>
            <consortium name="The Broad Institute Genomics Platform"/>
            <consortium name="The Broad Institute Genome Sequencing Center for Infectious Disease"/>
            <person name="Wu L."/>
            <person name="Ma J."/>
        </authorList>
    </citation>
    <scope>NUCLEOTIDE SEQUENCE [LARGE SCALE GENOMIC DNA]</scope>
    <source>
        <strain evidence="4">JCM 18459</strain>
    </source>
</reference>
<dbReference type="EMBL" id="BAABKG010000005">
    <property type="protein sequence ID" value="GAA5154952.1"/>
    <property type="molecule type" value="Genomic_DNA"/>
</dbReference>
<name>A0ABP9Q0X0_9ACTN</name>
<keyword evidence="1" id="KW-1133">Transmembrane helix</keyword>
<evidence type="ECO:0000313" key="3">
    <source>
        <dbReference type="EMBL" id="GAA5154952.1"/>
    </source>
</evidence>
<dbReference type="Proteomes" id="UP001500221">
    <property type="component" value="Unassembled WGS sequence"/>
</dbReference>
<evidence type="ECO:0000259" key="2">
    <source>
        <dbReference type="Pfam" id="PF13400"/>
    </source>
</evidence>
<feature type="transmembrane region" description="Helical" evidence="1">
    <location>
        <begin position="20"/>
        <end position="41"/>
    </location>
</feature>
<evidence type="ECO:0000313" key="4">
    <source>
        <dbReference type="Proteomes" id="UP001500221"/>
    </source>
</evidence>
<proteinExistence type="predicted"/>
<dbReference type="InterPro" id="IPR028087">
    <property type="entry name" value="Tad_N"/>
</dbReference>
<dbReference type="Pfam" id="PF13400">
    <property type="entry name" value="Tad"/>
    <property type="match status" value="1"/>
</dbReference>
<evidence type="ECO:0000256" key="1">
    <source>
        <dbReference type="SAM" id="Phobius"/>
    </source>
</evidence>
<organism evidence="3 4">
    <name type="scientific">Nocardioides marinquilinus</name>
    <dbReference type="NCBI Taxonomy" id="1210400"/>
    <lineage>
        <taxon>Bacteria</taxon>
        <taxon>Bacillati</taxon>
        <taxon>Actinomycetota</taxon>
        <taxon>Actinomycetes</taxon>
        <taxon>Propionibacteriales</taxon>
        <taxon>Nocardioidaceae</taxon>
        <taxon>Nocardioides</taxon>
    </lineage>
</organism>
<dbReference type="RefSeq" id="WP_345462786.1">
    <property type="nucleotide sequence ID" value="NZ_BAABKG010000005.1"/>
</dbReference>